<gene>
    <name evidence="2" type="ORF">FIBRA_01166</name>
</gene>
<dbReference type="OrthoDB" id="1933281at2759"/>
<keyword evidence="3" id="KW-1185">Reference proteome</keyword>
<dbReference type="FunCoup" id="J4I8C1">
    <property type="interactions" value="326"/>
</dbReference>
<dbReference type="SMART" id="SM00668">
    <property type="entry name" value="CTLH"/>
    <property type="match status" value="1"/>
</dbReference>
<dbReference type="GO" id="GO:0005737">
    <property type="term" value="C:cytoplasm"/>
    <property type="evidence" value="ECO:0007669"/>
    <property type="project" value="TreeGrafter"/>
</dbReference>
<accession>J4I8C1</accession>
<dbReference type="InterPro" id="IPR006595">
    <property type="entry name" value="CTLH_C"/>
</dbReference>
<dbReference type="GO" id="GO:0034657">
    <property type="term" value="C:GID complex"/>
    <property type="evidence" value="ECO:0007669"/>
    <property type="project" value="TreeGrafter"/>
</dbReference>
<dbReference type="RefSeq" id="XP_012178434.1">
    <property type="nucleotide sequence ID" value="XM_012323044.1"/>
</dbReference>
<dbReference type="HOGENOM" id="CLU_020227_4_0_1"/>
<dbReference type="STRING" id="599839.J4I8C1"/>
<dbReference type="GO" id="GO:0043161">
    <property type="term" value="P:proteasome-mediated ubiquitin-dependent protein catabolic process"/>
    <property type="evidence" value="ECO:0007669"/>
    <property type="project" value="InterPro"/>
</dbReference>
<dbReference type="Proteomes" id="UP000006352">
    <property type="component" value="Unassembled WGS sequence"/>
</dbReference>
<evidence type="ECO:0000259" key="1">
    <source>
        <dbReference type="PROSITE" id="PS50897"/>
    </source>
</evidence>
<name>J4I8C1_9APHY</name>
<reference evidence="2 3" key="1">
    <citation type="journal article" date="2012" name="Appl. Environ. Microbiol.">
        <title>Short-read sequencing for genomic analysis of the brown rot fungus Fibroporia radiculosa.</title>
        <authorList>
            <person name="Tang J.D."/>
            <person name="Perkins A.D."/>
            <person name="Sonstegard T.S."/>
            <person name="Schroeder S.G."/>
            <person name="Burgess S.C."/>
            <person name="Diehl S.V."/>
        </authorList>
    </citation>
    <scope>NUCLEOTIDE SEQUENCE [LARGE SCALE GENOMIC DNA]</scope>
    <source>
        <strain evidence="2 3">TFFH 294</strain>
    </source>
</reference>
<dbReference type="EMBL" id="HE796917">
    <property type="protein sequence ID" value="CCL99151.1"/>
    <property type="molecule type" value="Genomic_DNA"/>
</dbReference>
<organism evidence="2 3">
    <name type="scientific">Fibroporia radiculosa</name>
    <dbReference type="NCBI Taxonomy" id="599839"/>
    <lineage>
        <taxon>Eukaryota</taxon>
        <taxon>Fungi</taxon>
        <taxon>Dikarya</taxon>
        <taxon>Basidiomycota</taxon>
        <taxon>Agaricomycotina</taxon>
        <taxon>Agaricomycetes</taxon>
        <taxon>Polyporales</taxon>
        <taxon>Fibroporiaceae</taxon>
        <taxon>Fibroporia</taxon>
    </lineage>
</organism>
<sequence length="306" mass="34014">MDAALKELAKLEKLVSGGSSKGKSPSIDDSLDSLLYSLREVKDRLQAGTATDETFNILAKTADNKKKEVEDRQKEIYNTLGKVGKALDKKFSAQLPSYDPLFSSPEAHAALEHTIALHFLRIGQFHTAETFIEESSASIDPNMRTHFIELDRIISALRAHDIEPALAWTSRNRKFLDSRLSPLEFLLHRSQYVRLLLSSPSDVSAARSYAMTEFPSYYSQHGAEIGRLMACMVYHRRLHTSPYADLASSSLHLDLEPMFATEYCASLGMSRQVPLRVIGDLGGGGALARIEKGRKLSPHYYAPGIV</sequence>
<dbReference type="GO" id="GO:0005634">
    <property type="term" value="C:nucleus"/>
    <property type="evidence" value="ECO:0007669"/>
    <property type="project" value="TreeGrafter"/>
</dbReference>
<evidence type="ECO:0000313" key="3">
    <source>
        <dbReference type="Proteomes" id="UP000006352"/>
    </source>
</evidence>
<dbReference type="GO" id="GO:0004842">
    <property type="term" value="F:ubiquitin-protein transferase activity"/>
    <property type="evidence" value="ECO:0007669"/>
    <property type="project" value="InterPro"/>
</dbReference>
<dbReference type="PANTHER" id="PTHR12170:SF3">
    <property type="entry name" value="GH10162P"/>
    <property type="match status" value="1"/>
</dbReference>
<proteinExistence type="predicted"/>
<dbReference type="AlphaFoldDB" id="J4I8C1"/>
<dbReference type="InterPro" id="IPR024964">
    <property type="entry name" value="CTLH/CRA"/>
</dbReference>
<dbReference type="Pfam" id="PF10607">
    <property type="entry name" value="CTLH"/>
    <property type="match status" value="1"/>
</dbReference>
<dbReference type="InterPro" id="IPR045098">
    <property type="entry name" value="Fyv10_fam"/>
</dbReference>
<dbReference type="GeneID" id="24094062"/>
<dbReference type="PROSITE" id="PS50897">
    <property type="entry name" value="CTLH"/>
    <property type="match status" value="1"/>
</dbReference>
<protein>
    <recommendedName>
        <fullName evidence="1">CTLH domain-containing protein</fullName>
    </recommendedName>
</protein>
<dbReference type="PANTHER" id="PTHR12170">
    <property type="entry name" value="MACROPHAGE ERYTHROBLAST ATTACHER-RELATED"/>
    <property type="match status" value="1"/>
</dbReference>
<dbReference type="InParanoid" id="J4I8C1"/>
<evidence type="ECO:0000313" key="2">
    <source>
        <dbReference type="EMBL" id="CCL99151.1"/>
    </source>
</evidence>
<feature type="domain" description="CTLH" evidence="1">
    <location>
        <begin position="146"/>
        <end position="203"/>
    </location>
</feature>